<evidence type="ECO:0000259" key="6">
    <source>
        <dbReference type="PROSITE" id="PS50209"/>
    </source>
</evidence>
<keyword evidence="7" id="KW-1185">Reference proteome</keyword>
<dbReference type="InterPro" id="IPR011029">
    <property type="entry name" value="DEATH-like_dom_sf"/>
</dbReference>
<dbReference type="SUPFAM" id="SSF47986">
    <property type="entry name" value="DEATH domain"/>
    <property type="match status" value="1"/>
</dbReference>
<dbReference type="GO" id="GO:0042981">
    <property type="term" value="P:regulation of apoptotic process"/>
    <property type="evidence" value="ECO:0007669"/>
    <property type="project" value="InterPro"/>
</dbReference>
<dbReference type="WBParaSite" id="PSAMB.scaffold1032size36910.g10743.t1">
    <property type="protein sequence ID" value="PSAMB.scaffold1032size36910.g10743.t1"/>
    <property type="gene ID" value="PSAMB.scaffold1032size36910.g10743"/>
</dbReference>
<evidence type="ECO:0000256" key="2">
    <source>
        <dbReference type="ARBA" id="ARBA00022553"/>
    </source>
</evidence>
<evidence type="ECO:0000256" key="1">
    <source>
        <dbReference type="ARBA" id="ARBA00022499"/>
    </source>
</evidence>
<evidence type="ECO:0000256" key="5">
    <source>
        <dbReference type="ARBA" id="ARBA00022859"/>
    </source>
</evidence>
<feature type="domain" description="CARD" evidence="6">
    <location>
        <begin position="1"/>
        <end position="80"/>
    </location>
</feature>
<evidence type="ECO:0000313" key="8">
    <source>
        <dbReference type="WBParaSite" id="PSAMB.scaffold1032size36910.g10743.t1"/>
    </source>
</evidence>
<proteinExistence type="predicted"/>
<evidence type="ECO:0000256" key="4">
    <source>
        <dbReference type="ARBA" id="ARBA00022843"/>
    </source>
</evidence>
<keyword evidence="1" id="KW-1017">Isopeptide bond</keyword>
<dbReference type="InterPro" id="IPR031964">
    <property type="entry name" value="CARD_dom"/>
</dbReference>
<evidence type="ECO:0000313" key="7">
    <source>
        <dbReference type="Proteomes" id="UP000887566"/>
    </source>
</evidence>
<dbReference type="CDD" id="cd01671">
    <property type="entry name" value="CARD"/>
    <property type="match status" value="1"/>
</dbReference>
<evidence type="ECO:0000256" key="3">
    <source>
        <dbReference type="ARBA" id="ARBA00022588"/>
    </source>
</evidence>
<accession>A0A914UJD1</accession>
<name>A0A914UJD1_9BILA</name>
<dbReference type="InterPro" id="IPR001315">
    <property type="entry name" value="CARD"/>
</dbReference>
<dbReference type="AlphaFoldDB" id="A0A914UJD1"/>
<dbReference type="Pfam" id="PF16739">
    <property type="entry name" value="CARD_2"/>
    <property type="match status" value="1"/>
</dbReference>
<protein>
    <submittedName>
        <fullName evidence="8">CARD domain-containing protein</fullName>
    </submittedName>
</protein>
<reference evidence="8" key="1">
    <citation type="submission" date="2022-11" db="UniProtKB">
        <authorList>
            <consortium name="WormBaseParasite"/>
        </authorList>
    </citation>
    <scope>IDENTIFICATION</scope>
</reference>
<dbReference type="Proteomes" id="UP000887566">
    <property type="component" value="Unplaced"/>
</dbReference>
<dbReference type="PROSITE" id="PS50209">
    <property type="entry name" value="CARD"/>
    <property type="match status" value="1"/>
</dbReference>
<dbReference type="GO" id="GO:0045087">
    <property type="term" value="P:innate immune response"/>
    <property type="evidence" value="ECO:0007669"/>
    <property type="project" value="UniProtKB-KW"/>
</dbReference>
<dbReference type="GO" id="GO:0005737">
    <property type="term" value="C:cytoplasm"/>
    <property type="evidence" value="ECO:0007669"/>
    <property type="project" value="UniProtKB-ARBA"/>
</dbReference>
<keyword evidence="2" id="KW-0597">Phosphoprotein</keyword>
<sequence>MDEQKQKAIQKHYATLVKSMNSLWIMDHLAHLLSLEEMESIRKAHLTPQERTRELIAVLFRKTEELRPFGCFIKALEETDDNHKILAEAILKTYTHENGANVAEKVSRNSHLDAGETEHGFKM</sequence>
<keyword evidence="4" id="KW-0832">Ubl conjugation</keyword>
<keyword evidence="3" id="KW-0399">Innate immunity</keyword>
<keyword evidence="5" id="KW-0391">Immunity</keyword>
<organism evidence="7 8">
    <name type="scientific">Plectus sambesii</name>
    <dbReference type="NCBI Taxonomy" id="2011161"/>
    <lineage>
        <taxon>Eukaryota</taxon>
        <taxon>Metazoa</taxon>
        <taxon>Ecdysozoa</taxon>
        <taxon>Nematoda</taxon>
        <taxon>Chromadorea</taxon>
        <taxon>Plectida</taxon>
        <taxon>Plectina</taxon>
        <taxon>Plectoidea</taxon>
        <taxon>Plectidae</taxon>
        <taxon>Plectus</taxon>
    </lineage>
</organism>
<dbReference type="Gene3D" id="1.10.533.10">
    <property type="entry name" value="Death Domain, Fas"/>
    <property type="match status" value="1"/>
</dbReference>